<dbReference type="PANTHER" id="PTHR43792">
    <property type="entry name" value="GNAT FAMILY, PUTATIVE (AFU_ORTHOLOGUE AFUA_3G00765)-RELATED-RELATED"/>
    <property type="match status" value="1"/>
</dbReference>
<reference evidence="5 6" key="1">
    <citation type="submission" date="2016-11" db="EMBL/GenBank/DDBJ databases">
        <authorList>
            <person name="Jaros S."/>
            <person name="Januszkiewicz K."/>
            <person name="Wedrychowicz H."/>
        </authorList>
    </citation>
    <scope>NUCLEOTIDE SEQUENCE [LARGE SCALE GENOMIC DNA]</scope>
    <source>
        <strain evidence="5 6">CECT 7868</strain>
    </source>
</reference>
<keyword evidence="1 5" id="KW-0808">Transferase</keyword>
<organism evidence="5 6">
    <name type="scientific">Vibrio aerogenes CECT 7868</name>
    <dbReference type="NCBI Taxonomy" id="1216006"/>
    <lineage>
        <taxon>Bacteria</taxon>
        <taxon>Pseudomonadati</taxon>
        <taxon>Pseudomonadota</taxon>
        <taxon>Gammaproteobacteria</taxon>
        <taxon>Vibrionales</taxon>
        <taxon>Vibrionaceae</taxon>
        <taxon>Vibrio</taxon>
    </lineage>
</organism>
<evidence type="ECO:0000256" key="3">
    <source>
        <dbReference type="ARBA" id="ARBA00038502"/>
    </source>
</evidence>
<comment type="similarity">
    <text evidence="3">Belongs to the acetyltransferase family. RimJ subfamily.</text>
</comment>
<feature type="domain" description="N-acetyltransferase" evidence="4">
    <location>
        <begin position="24"/>
        <end position="173"/>
    </location>
</feature>
<dbReference type="SUPFAM" id="SSF55729">
    <property type="entry name" value="Acyl-CoA N-acyltransferases (Nat)"/>
    <property type="match status" value="1"/>
</dbReference>
<dbReference type="Pfam" id="PF13302">
    <property type="entry name" value="Acetyltransf_3"/>
    <property type="match status" value="1"/>
</dbReference>
<name>A0A1M5ZYW7_9VIBR</name>
<dbReference type="STRING" id="1216006.VA7868_03401"/>
<dbReference type="EMBL" id="FQXZ01000039">
    <property type="protein sequence ID" value="SHI29239.1"/>
    <property type="molecule type" value="Genomic_DNA"/>
</dbReference>
<accession>A0A1M5ZYW7</accession>
<evidence type="ECO:0000313" key="6">
    <source>
        <dbReference type="Proteomes" id="UP000184608"/>
    </source>
</evidence>
<sequence>MKNLHSHIPYARPTRRLWYPAPGIRLHPLQHHDATRLLALFSDKVCDNLAIERIHTLKQAQNFVHGDGYAHKVRLGIWHKKHGLVGSAAWGEDTSDSAFISYWVAPAFQRHGYGRLAVTQLVRQLKQQGFHQILADVYFDNLPSKSLLINLGFRIEGTLEEYEEKPILRLMLEGDNQPHGLTQVSFHPLSS</sequence>
<protein>
    <submittedName>
        <fullName evidence="5">Acetyltransferase (GNAT) family protein</fullName>
    </submittedName>
</protein>
<dbReference type="OrthoDB" id="5292292at2"/>
<keyword evidence="6" id="KW-1185">Reference proteome</keyword>
<dbReference type="PANTHER" id="PTHR43792:SF8">
    <property type="entry name" value="[RIBOSOMAL PROTEIN US5]-ALANINE N-ACETYLTRANSFERASE"/>
    <property type="match status" value="1"/>
</dbReference>
<evidence type="ECO:0000313" key="5">
    <source>
        <dbReference type="EMBL" id="SHI29239.1"/>
    </source>
</evidence>
<proteinExistence type="inferred from homology"/>
<dbReference type="InterPro" id="IPR051531">
    <property type="entry name" value="N-acetyltransferase"/>
</dbReference>
<dbReference type="Gene3D" id="3.40.630.30">
    <property type="match status" value="1"/>
</dbReference>
<keyword evidence="2" id="KW-0012">Acyltransferase</keyword>
<gene>
    <name evidence="5" type="ORF">VA7868_03401</name>
</gene>
<evidence type="ECO:0000259" key="4">
    <source>
        <dbReference type="PROSITE" id="PS51186"/>
    </source>
</evidence>
<dbReference type="RefSeq" id="WP_073605022.1">
    <property type="nucleotide sequence ID" value="NZ_FQXZ01000039.1"/>
</dbReference>
<dbReference type="PROSITE" id="PS51186">
    <property type="entry name" value="GNAT"/>
    <property type="match status" value="1"/>
</dbReference>
<dbReference type="InterPro" id="IPR000182">
    <property type="entry name" value="GNAT_dom"/>
</dbReference>
<dbReference type="InterPro" id="IPR016181">
    <property type="entry name" value="Acyl_CoA_acyltransferase"/>
</dbReference>
<dbReference type="AlphaFoldDB" id="A0A1M5ZYW7"/>
<dbReference type="GO" id="GO:0016747">
    <property type="term" value="F:acyltransferase activity, transferring groups other than amino-acyl groups"/>
    <property type="evidence" value="ECO:0007669"/>
    <property type="project" value="InterPro"/>
</dbReference>
<dbReference type="CDD" id="cd04301">
    <property type="entry name" value="NAT_SF"/>
    <property type="match status" value="1"/>
</dbReference>
<evidence type="ECO:0000256" key="1">
    <source>
        <dbReference type="ARBA" id="ARBA00022679"/>
    </source>
</evidence>
<evidence type="ECO:0000256" key="2">
    <source>
        <dbReference type="ARBA" id="ARBA00023315"/>
    </source>
</evidence>
<dbReference type="Proteomes" id="UP000184608">
    <property type="component" value="Unassembled WGS sequence"/>
</dbReference>